<feature type="transmembrane region" description="Helical" evidence="6">
    <location>
        <begin position="109"/>
        <end position="128"/>
    </location>
</feature>
<dbReference type="InterPro" id="IPR036259">
    <property type="entry name" value="MFS_trans_sf"/>
</dbReference>
<feature type="transmembrane region" description="Helical" evidence="6">
    <location>
        <begin position="273"/>
        <end position="292"/>
    </location>
</feature>
<dbReference type="Pfam" id="PF07690">
    <property type="entry name" value="MFS_1"/>
    <property type="match status" value="2"/>
</dbReference>
<protein>
    <submittedName>
        <fullName evidence="7">MFS-type transporter MFS54-like protein</fullName>
    </submittedName>
</protein>
<evidence type="ECO:0000256" key="5">
    <source>
        <dbReference type="SAM" id="MobiDB-lite"/>
    </source>
</evidence>
<dbReference type="EMBL" id="JAVFKD010000016">
    <property type="protein sequence ID" value="KAK5988234.1"/>
    <property type="molecule type" value="Genomic_DNA"/>
</dbReference>
<evidence type="ECO:0000313" key="8">
    <source>
        <dbReference type="Proteomes" id="UP001338125"/>
    </source>
</evidence>
<evidence type="ECO:0000256" key="6">
    <source>
        <dbReference type="SAM" id="Phobius"/>
    </source>
</evidence>
<dbReference type="Gene3D" id="1.20.1250.20">
    <property type="entry name" value="MFS general substrate transporter like domains"/>
    <property type="match status" value="1"/>
</dbReference>
<feature type="region of interest" description="Disordered" evidence="5">
    <location>
        <begin position="23"/>
        <end position="56"/>
    </location>
</feature>
<dbReference type="PROSITE" id="PS00216">
    <property type="entry name" value="SUGAR_TRANSPORT_1"/>
    <property type="match status" value="1"/>
</dbReference>
<feature type="transmembrane region" description="Helical" evidence="6">
    <location>
        <begin position="382"/>
        <end position="402"/>
    </location>
</feature>
<keyword evidence="3 6" id="KW-1133">Transmembrane helix</keyword>
<dbReference type="SUPFAM" id="SSF103473">
    <property type="entry name" value="MFS general substrate transporter"/>
    <property type="match status" value="2"/>
</dbReference>
<feature type="transmembrane region" description="Helical" evidence="6">
    <location>
        <begin position="312"/>
        <end position="336"/>
    </location>
</feature>
<feature type="transmembrane region" description="Helical" evidence="6">
    <location>
        <begin position="521"/>
        <end position="539"/>
    </location>
</feature>
<dbReference type="Gene3D" id="1.20.1720.10">
    <property type="entry name" value="Multidrug resistance protein D"/>
    <property type="match status" value="2"/>
</dbReference>
<evidence type="ECO:0000256" key="1">
    <source>
        <dbReference type="ARBA" id="ARBA00004141"/>
    </source>
</evidence>
<feature type="transmembrane region" description="Helical" evidence="6">
    <location>
        <begin position="357"/>
        <end position="376"/>
    </location>
</feature>
<feature type="transmembrane region" description="Helical" evidence="6">
    <location>
        <begin position="72"/>
        <end position="97"/>
    </location>
</feature>
<evidence type="ECO:0000256" key="2">
    <source>
        <dbReference type="ARBA" id="ARBA00022692"/>
    </source>
</evidence>
<organism evidence="7 8">
    <name type="scientific">Cladobotryum mycophilum</name>
    <dbReference type="NCBI Taxonomy" id="491253"/>
    <lineage>
        <taxon>Eukaryota</taxon>
        <taxon>Fungi</taxon>
        <taxon>Dikarya</taxon>
        <taxon>Ascomycota</taxon>
        <taxon>Pezizomycotina</taxon>
        <taxon>Sordariomycetes</taxon>
        <taxon>Hypocreomycetidae</taxon>
        <taxon>Hypocreales</taxon>
        <taxon>Hypocreaceae</taxon>
        <taxon>Cladobotryum</taxon>
    </lineage>
</organism>
<keyword evidence="8" id="KW-1185">Reference proteome</keyword>
<name>A0ABR0S8D4_9HYPO</name>
<evidence type="ECO:0000313" key="7">
    <source>
        <dbReference type="EMBL" id="KAK5988234.1"/>
    </source>
</evidence>
<dbReference type="InterPro" id="IPR011701">
    <property type="entry name" value="MFS"/>
</dbReference>
<feature type="transmembrane region" description="Helical" evidence="6">
    <location>
        <begin position="239"/>
        <end position="261"/>
    </location>
</feature>
<feature type="compositionally biased region" description="Polar residues" evidence="5">
    <location>
        <begin position="40"/>
        <end position="56"/>
    </location>
</feature>
<dbReference type="Proteomes" id="UP001338125">
    <property type="component" value="Unassembled WGS sequence"/>
</dbReference>
<dbReference type="PANTHER" id="PTHR23501:SF43">
    <property type="entry name" value="MULTIDRUG TRANSPORTER, PUTATIVE (AFU_ORTHOLOGUE AFUA_6G03040)-RELATED"/>
    <property type="match status" value="1"/>
</dbReference>
<feature type="transmembrane region" description="Helical" evidence="6">
    <location>
        <begin position="140"/>
        <end position="159"/>
    </location>
</feature>
<dbReference type="InterPro" id="IPR005829">
    <property type="entry name" value="Sugar_transporter_CS"/>
</dbReference>
<evidence type="ECO:0000256" key="3">
    <source>
        <dbReference type="ARBA" id="ARBA00022989"/>
    </source>
</evidence>
<proteinExistence type="predicted"/>
<sequence>MSKAVASVDTEKVASTGDALVSQQNTTLPGKQNERVGFSSIPNDTNQNDSSLTLQETSPDDRGIVYLQGVRFWPLASVIFIILFLSSIDVTITTTSLVAITNDLGGFEMASWVLSAYQLGCVALIVIIAKFSDILGRKPLFMGSVLAFGVFSGACAASQTTEAVPPEKLNLALVLALVQGPLLGGTISSHTTWKWIFLINVPICAASLILAQIGIPNGFPYHERTGPSRVANHPTATKFARLDLIGSALVLLVALLFTACFQEADSRFPWKSAYVITLLIVSTALWAITLIYERHLTLYSKVREPVMPWRFFTHRVRAGVMVGFLLVGVPATVTMFQLSQRFQLVNGLSSIDAGVRILLFGLSFCGGSFAASKLAGKLQMRSIYLILVGAVFQAVGFALLSVLKPSVDIRLAVYGYQVLCGFGVGLNYLTPYLLVPLTADKRDTAVGIGLATQCRVMGSAFGLAIVTSGFNGYLRSQLAKHGLPVNLANIEALLTKGQATFTPDVAETIRNVLLEAYNRQMLVVCAFSAAQTLVVLLIWKRQQTTAR</sequence>
<evidence type="ECO:0000256" key="4">
    <source>
        <dbReference type="ARBA" id="ARBA00023136"/>
    </source>
</evidence>
<feature type="transmembrane region" description="Helical" evidence="6">
    <location>
        <begin position="414"/>
        <end position="434"/>
    </location>
</feature>
<accession>A0ABR0S8D4</accession>
<comment type="caution">
    <text evidence="7">The sequence shown here is derived from an EMBL/GenBank/DDBJ whole genome shotgun (WGS) entry which is preliminary data.</text>
</comment>
<feature type="transmembrane region" description="Helical" evidence="6">
    <location>
        <begin position="195"/>
        <end position="219"/>
    </location>
</feature>
<reference evidence="7 8" key="1">
    <citation type="submission" date="2024-01" db="EMBL/GenBank/DDBJ databases">
        <title>Complete genome of Cladobotryum mycophilum ATHUM6906.</title>
        <authorList>
            <person name="Christinaki A.C."/>
            <person name="Myridakis A.I."/>
            <person name="Kouvelis V.N."/>
        </authorList>
    </citation>
    <scope>NUCLEOTIDE SEQUENCE [LARGE SCALE GENOMIC DNA]</scope>
    <source>
        <strain evidence="7 8">ATHUM6906</strain>
    </source>
</reference>
<dbReference type="PANTHER" id="PTHR23501">
    <property type="entry name" value="MAJOR FACILITATOR SUPERFAMILY"/>
    <property type="match status" value="1"/>
</dbReference>
<gene>
    <name evidence="7" type="ORF">PT974_12374</name>
</gene>
<keyword evidence="2 6" id="KW-0812">Transmembrane</keyword>
<comment type="subcellular location">
    <subcellularLocation>
        <location evidence="1">Membrane</location>
        <topology evidence="1">Multi-pass membrane protein</topology>
    </subcellularLocation>
</comment>
<keyword evidence="4 6" id="KW-0472">Membrane</keyword>